<reference evidence="3 4" key="1">
    <citation type="submission" date="2020-07" db="EMBL/GenBank/DDBJ databases">
        <title>Description of Limosilactobacillus balticus sp. nov., Limosilactobacillus agrestis sp. nov., Limosilactobacillus albertensis sp. nov., Limosilactobacillus rudii sp. nov., Limosilactobacillus fastidiosus sp. nov., five novel Limosilactobacillus species isolated from the vertebrate gastrointestinal tract, and proposal of 6 subspecies of Limosilactobacillus reuteri adapted to the gastrointestinal tract of specific vertebrate hosts.</title>
        <authorList>
            <person name="Li F."/>
            <person name="Cheng C."/>
            <person name="Zheng J."/>
            <person name="Quevedo R.M."/>
            <person name="Li J."/>
            <person name="Roos S."/>
            <person name="Gaenzle M.G."/>
            <person name="Walter J."/>
        </authorList>
    </citation>
    <scope>NUCLEOTIDE SEQUENCE [LARGE SCALE GENOMIC DNA]</scope>
    <source>
        <strain evidence="2 3">WF-MA3-C</strain>
        <strain evidence="1 4">WF-MO7-1</strain>
    </source>
</reference>
<gene>
    <name evidence="2" type="ORF">H5R63_01105</name>
    <name evidence="1" type="ORF">H5R64_05255</name>
</gene>
<keyword evidence="4" id="KW-1185">Reference proteome</keyword>
<protein>
    <submittedName>
        <fullName evidence="2">Uncharacterized protein</fullName>
    </submittedName>
</protein>
<dbReference type="EMBL" id="JACIUZ010000036">
    <property type="protein sequence ID" value="MBB1063170.1"/>
    <property type="molecule type" value="Genomic_DNA"/>
</dbReference>
<evidence type="ECO:0000313" key="3">
    <source>
        <dbReference type="Proteomes" id="UP000518255"/>
    </source>
</evidence>
<dbReference type="EMBL" id="JACIUY010000042">
    <property type="protein sequence ID" value="MBB1085414.1"/>
    <property type="molecule type" value="Genomic_DNA"/>
</dbReference>
<proteinExistence type="predicted"/>
<sequence>MSKLTKEETMGKVGQILDEAGFHTTFLLTERDLSDVVIQVKGFLNVEQVMGALLAVTRNERLTSLSLIPPVDGVDPSEILEASLIKAAITATDLPNDKIKKILRQLIKTM</sequence>
<dbReference type="Proteomes" id="UP000518255">
    <property type="component" value="Unassembled WGS sequence"/>
</dbReference>
<name>A0A7W3TY29_9LACO</name>
<accession>A0A7W3TY29</accession>
<comment type="caution">
    <text evidence="2">The sequence shown here is derived from an EMBL/GenBank/DDBJ whole genome shotgun (WGS) entry which is preliminary data.</text>
</comment>
<evidence type="ECO:0000313" key="1">
    <source>
        <dbReference type="EMBL" id="MBB1063170.1"/>
    </source>
</evidence>
<dbReference type="RefSeq" id="WP_182580238.1">
    <property type="nucleotide sequence ID" value="NZ_JACIUY010000042.1"/>
</dbReference>
<evidence type="ECO:0000313" key="2">
    <source>
        <dbReference type="EMBL" id="MBB1085414.1"/>
    </source>
</evidence>
<evidence type="ECO:0000313" key="4">
    <source>
        <dbReference type="Proteomes" id="UP000544052"/>
    </source>
</evidence>
<dbReference type="AlphaFoldDB" id="A0A7W3TY29"/>
<organism evidence="2 3">
    <name type="scientific">Limosilactobacillus fastidiosus</name>
    <dbReference type="NCBI Taxonomy" id="2759855"/>
    <lineage>
        <taxon>Bacteria</taxon>
        <taxon>Bacillati</taxon>
        <taxon>Bacillota</taxon>
        <taxon>Bacilli</taxon>
        <taxon>Lactobacillales</taxon>
        <taxon>Lactobacillaceae</taxon>
        <taxon>Limosilactobacillus</taxon>
    </lineage>
</organism>
<dbReference type="Proteomes" id="UP000544052">
    <property type="component" value="Unassembled WGS sequence"/>
</dbReference>